<reference evidence="3 4" key="1">
    <citation type="submission" date="2020-08" db="EMBL/GenBank/DDBJ databases">
        <title>The Agave Microbiome: Exploring the role of microbial communities in plant adaptations to desert environments.</title>
        <authorList>
            <person name="Partida-Martinez L.P."/>
        </authorList>
    </citation>
    <scope>NUCLEOTIDE SEQUENCE [LARGE SCALE GENOMIC DNA]</scope>
    <source>
        <strain evidence="3 4">RAS26</strain>
    </source>
</reference>
<dbReference type="AlphaFoldDB" id="A0A7W4UCE0"/>
<dbReference type="EMBL" id="JACHVX010000001">
    <property type="protein sequence ID" value="MBB2921613.1"/>
    <property type="molecule type" value="Genomic_DNA"/>
</dbReference>
<dbReference type="Proteomes" id="UP000518206">
    <property type="component" value="Unassembled WGS sequence"/>
</dbReference>
<name>A0A7W4UCE0_9CELL</name>
<evidence type="ECO:0000313" key="3">
    <source>
        <dbReference type="EMBL" id="MBB2921613.1"/>
    </source>
</evidence>
<feature type="region of interest" description="Disordered" evidence="2">
    <location>
        <begin position="75"/>
        <end position="96"/>
    </location>
</feature>
<keyword evidence="1" id="KW-0046">Antibiotic resistance</keyword>
<gene>
    <name evidence="3" type="ORF">FHR80_000507</name>
</gene>
<evidence type="ECO:0000256" key="1">
    <source>
        <dbReference type="ARBA" id="ARBA00023251"/>
    </source>
</evidence>
<reference evidence="3 4" key="2">
    <citation type="submission" date="2020-08" db="EMBL/GenBank/DDBJ databases">
        <authorList>
            <person name="Partida-Martinez L."/>
            <person name="Huntemann M."/>
            <person name="Clum A."/>
            <person name="Wang J."/>
            <person name="Palaniappan K."/>
            <person name="Ritter S."/>
            <person name="Chen I.-M."/>
            <person name="Stamatis D."/>
            <person name="Reddy T."/>
            <person name="O'Malley R."/>
            <person name="Daum C."/>
            <person name="Shapiro N."/>
            <person name="Ivanova N."/>
            <person name="Kyrpides N."/>
            <person name="Woyke T."/>
        </authorList>
    </citation>
    <scope>NUCLEOTIDE SEQUENCE [LARGE SCALE GENOMIC DNA]</scope>
    <source>
        <strain evidence="3 4">RAS26</strain>
    </source>
</reference>
<organism evidence="3 4">
    <name type="scientific">Cellulomonas cellasea</name>
    <dbReference type="NCBI Taxonomy" id="43670"/>
    <lineage>
        <taxon>Bacteria</taxon>
        <taxon>Bacillati</taxon>
        <taxon>Actinomycetota</taxon>
        <taxon>Actinomycetes</taxon>
        <taxon>Micrococcales</taxon>
        <taxon>Cellulomonadaceae</taxon>
        <taxon>Cellulomonas</taxon>
    </lineage>
</organism>
<protein>
    <recommendedName>
        <fullName evidence="5">Glyoxalase</fullName>
    </recommendedName>
</protein>
<dbReference type="SUPFAM" id="SSF54593">
    <property type="entry name" value="Glyoxalase/Bleomycin resistance protein/Dihydroxybiphenyl dioxygenase"/>
    <property type="match status" value="1"/>
</dbReference>
<evidence type="ECO:0000256" key="2">
    <source>
        <dbReference type="SAM" id="MobiDB-lite"/>
    </source>
</evidence>
<dbReference type="InterPro" id="IPR000335">
    <property type="entry name" value="Bleomycin-R"/>
</dbReference>
<evidence type="ECO:0000313" key="4">
    <source>
        <dbReference type="Proteomes" id="UP000518206"/>
    </source>
</evidence>
<dbReference type="InterPro" id="IPR029068">
    <property type="entry name" value="Glyas_Bleomycin-R_OHBP_Dase"/>
</dbReference>
<dbReference type="Gene3D" id="3.10.180.10">
    <property type="entry name" value="2,3-Dihydroxybiphenyl 1,2-Dioxygenase, domain 1"/>
    <property type="match status" value="1"/>
</dbReference>
<dbReference type="GO" id="GO:0046677">
    <property type="term" value="P:response to antibiotic"/>
    <property type="evidence" value="ECO:0007669"/>
    <property type="project" value="UniProtKB-KW"/>
</dbReference>
<sequence length="110" mass="11778">MAADVTLPFDIDRLGFTVSWEHRCGPGAPLYVRVSRGDIVLHLSEHPGHRTPGNVVRAPVADVDRLRDDVHVRADGRMRPGGLDAPDGPTLEVVDPNGNVLRFAQPGAGG</sequence>
<accession>A0A7W4UCE0</accession>
<dbReference type="Pfam" id="PF19581">
    <property type="entry name" value="Glyoxalase_7"/>
    <property type="match status" value="1"/>
</dbReference>
<proteinExistence type="predicted"/>
<comment type="caution">
    <text evidence="3">The sequence shown here is derived from an EMBL/GenBank/DDBJ whole genome shotgun (WGS) entry which is preliminary data.</text>
</comment>
<evidence type="ECO:0008006" key="5">
    <source>
        <dbReference type="Google" id="ProtNLM"/>
    </source>
</evidence>